<feature type="domain" description="WW" evidence="2">
    <location>
        <begin position="433"/>
        <end position="461"/>
    </location>
</feature>
<dbReference type="InterPro" id="IPR036020">
    <property type="entry name" value="WW_dom_sf"/>
</dbReference>
<accession>A0A8J2WWW2</accession>
<feature type="compositionally biased region" description="Basic residues" evidence="1">
    <location>
        <begin position="33"/>
        <end position="48"/>
    </location>
</feature>
<keyword evidence="4" id="KW-1185">Reference proteome</keyword>
<dbReference type="SUPFAM" id="SSF51045">
    <property type="entry name" value="WW domain"/>
    <property type="match status" value="1"/>
</dbReference>
<dbReference type="Gene3D" id="2.20.70.10">
    <property type="match status" value="1"/>
</dbReference>
<evidence type="ECO:0000259" key="2">
    <source>
        <dbReference type="PROSITE" id="PS50020"/>
    </source>
</evidence>
<dbReference type="EMBL" id="CAKKNE010000001">
    <property type="protein sequence ID" value="CAH0364691.1"/>
    <property type="molecule type" value="Genomic_DNA"/>
</dbReference>
<feature type="region of interest" description="Disordered" evidence="1">
    <location>
        <begin position="493"/>
        <end position="521"/>
    </location>
</feature>
<feature type="region of interest" description="Disordered" evidence="1">
    <location>
        <begin position="1"/>
        <end position="190"/>
    </location>
</feature>
<comment type="caution">
    <text evidence="3">The sequence shown here is derived from an EMBL/GenBank/DDBJ whole genome shotgun (WGS) entry which is preliminary data.</text>
</comment>
<feature type="compositionally biased region" description="Acidic residues" evidence="1">
    <location>
        <begin position="103"/>
        <end position="119"/>
    </location>
</feature>
<reference evidence="3" key="1">
    <citation type="submission" date="2021-11" db="EMBL/GenBank/DDBJ databases">
        <authorList>
            <consortium name="Genoscope - CEA"/>
            <person name="William W."/>
        </authorList>
    </citation>
    <scope>NUCLEOTIDE SEQUENCE</scope>
</reference>
<dbReference type="InterPro" id="IPR001202">
    <property type="entry name" value="WW_dom"/>
</dbReference>
<dbReference type="Proteomes" id="UP000789595">
    <property type="component" value="Unassembled WGS sequence"/>
</dbReference>
<dbReference type="PROSITE" id="PS01159">
    <property type="entry name" value="WW_DOMAIN_1"/>
    <property type="match status" value="1"/>
</dbReference>
<dbReference type="PROSITE" id="PS50020">
    <property type="entry name" value="WW_DOMAIN_2"/>
    <property type="match status" value="1"/>
</dbReference>
<dbReference type="Pfam" id="PF00397">
    <property type="entry name" value="WW"/>
    <property type="match status" value="1"/>
</dbReference>
<evidence type="ECO:0000313" key="4">
    <source>
        <dbReference type="Proteomes" id="UP000789595"/>
    </source>
</evidence>
<name>A0A8J2WWW2_9STRA</name>
<dbReference type="SMART" id="SM00456">
    <property type="entry name" value="WW"/>
    <property type="match status" value="1"/>
</dbReference>
<organism evidence="3 4">
    <name type="scientific">Pelagomonas calceolata</name>
    <dbReference type="NCBI Taxonomy" id="35677"/>
    <lineage>
        <taxon>Eukaryota</taxon>
        <taxon>Sar</taxon>
        <taxon>Stramenopiles</taxon>
        <taxon>Ochrophyta</taxon>
        <taxon>Pelagophyceae</taxon>
        <taxon>Pelagomonadales</taxon>
        <taxon>Pelagomonadaceae</taxon>
        <taxon>Pelagomonas</taxon>
    </lineage>
</organism>
<evidence type="ECO:0000256" key="1">
    <source>
        <dbReference type="SAM" id="MobiDB-lite"/>
    </source>
</evidence>
<dbReference type="AlphaFoldDB" id="A0A8J2WWW2"/>
<gene>
    <name evidence="3" type="ORF">PECAL_1P10680</name>
</gene>
<feature type="compositionally biased region" description="Acidic residues" evidence="1">
    <location>
        <begin position="172"/>
        <end position="184"/>
    </location>
</feature>
<proteinExistence type="predicted"/>
<protein>
    <recommendedName>
        <fullName evidence="2">WW domain-containing protein</fullName>
    </recommendedName>
</protein>
<sequence>MGRGRTTRQLQKAINYPVGASGDDDAAATAPAPRRRAAPTGRRVRKGRRDGTVFKADSSDEDAPTTPTGSQAPGVVSIAHVANDQQKKTPGLRRKRQNARDGEEVEEDAPMEAVEDGETAEVPPNMREEVGGGGPFDNVPLDPPAPAPEVLTDQLGKRLSISKDAGGSDASMSDDEEEESEEEAPIMCPNQGCGKGPFKNAAGLRAHQGKCKCPAPPLVPVDDEAAAALKEFEEGLAAATNKVNFVLKELGLYKDLNKKPANKWGNARKLEELRKLIASGAEKLEKKEGAGISKPVVVWCADEGLDAQVLLCLGGVRQASKLESLDFAGKVDAGVDAIRKLIKAVADGTEKHDIIGARWPTDDDWKDATITKVAPNKHGGSRLIGLGQIEQEQADDRATRAKDLEARAAADAKQHRDWCQVAHATPNAGAPVWTRHVDKASGRPYWYNAAKGRTTWDDPSAFVARSRVELPADPEEQKRAIAATFARRQRGRGLGDLISPDPAARARAVAATTGDHTYDAS</sequence>
<dbReference type="CDD" id="cd00201">
    <property type="entry name" value="WW"/>
    <property type="match status" value="1"/>
</dbReference>
<evidence type="ECO:0000313" key="3">
    <source>
        <dbReference type="EMBL" id="CAH0364691.1"/>
    </source>
</evidence>